<evidence type="ECO:0000256" key="5">
    <source>
        <dbReference type="ARBA" id="ARBA00025050"/>
    </source>
</evidence>
<evidence type="ECO:0000313" key="8">
    <source>
        <dbReference type="EMBL" id="OZC04223.1"/>
    </source>
</evidence>
<comment type="subcellular location">
    <subcellularLocation>
        <location evidence="1 6">Cytoplasm</location>
    </subcellularLocation>
</comment>
<evidence type="ECO:0000259" key="7">
    <source>
        <dbReference type="Pfam" id="PF01765"/>
    </source>
</evidence>
<dbReference type="Proteomes" id="UP000216446">
    <property type="component" value="Unassembled WGS sequence"/>
</dbReference>
<dbReference type="GO" id="GO:0005737">
    <property type="term" value="C:cytoplasm"/>
    <property type="evidence" value="ECO:0007669"/>
    <property type="project" value="UniProtKB-SubCell"/>
</dbReference>
<gene>
    <name evidence="6" type="primary">frr</name>
    <name evidence="8" type="ORF">BSZ36_15270</name>
</gene>
<dbReference type="FunFam" id="1.10.132.20:FF:000001">
    <property type="entry name" value="Ribosome-recycling factor"/>
    <property type="match status" value="1"/>
</dbReference>
<comment type="caution">
    <text evidence="8">The sequence shown here is derived from an EMBL/GenBank/DDBJ whole genome shotgun (WGS) entry which is preliminary data.</text>
</comment>
<sequence>MIDDSLSLILDDARDQMRKSLEHLAAEMDTIRAGRANASMLDSVRVEAYGSSMPINQVASVSAPAPDLILVQPFDKSTLGNVERGITMANLGLNPTNDGTVIRIGIPALTEERRNDLAKTARTRAEDAKISIRNVRKDVKNEIQKTVKSESLSEDMQYEAEQNLQNLTDEMGGRVDTMLAKKEKDIMTV</sequence>
<protein>
    <recommendedName>
        <fullName evidence="6">Ribosome-recycling factor</fullName>
        <shortName evidence="6">RRF</shortName>
    </recommendedName>
    <alternativeName>
        <fullName evidence="6">Ribosome-releasing factor</fullName>
    </alternativeName>
</protein>
<dbReference type="HAMAP" id="MF_00040">
    <property type="entry name" value="RRF"/>
    <property type="match status" value="1"/>
</dbReference>
<evidence type="ECO:0000256" key="1">
    <source>
        <dbReference type="ARBA" id="ARBA00004496"/>
    </source>
</evidence>
<dbReference type="InterPro" id="IPR002661">
    <property type="entry name" value="Ribosome_recyc_fac"/>
</dbReference>
<evidence type="ECO:0000313" key="9">
    <source>
        <dbReference type="Proteomes" id="UP000216446"/>
    </source>
</evidence>
<proteinExistence type="inferred from homology"/>
<dbReference type="InParanoid" id="A0A259U2E6"/>
<dbReference type="Pfam" id="PF01765">
    <property type="entry name" value="RRF"/>
    <property type="match status" value="1"/>
</dbReference>
<dbReference type="SUPFAM" id="SSF55194">
    <property type="entry name" value="Ribosome recycling factor, RRF"/>
    <property type="match status" value="1"/>
</dbReference>
<dbReference type="PANTHER" id="PTHR20982:SF3">
    <property type="entry name" value="MITOCHONDRIAL RIBOSOME RECYCLING FACTOR PSEUDO 1"/>
    <property type="match status" value="1"/>
</dbReference>
<dbReference type="GO" id="GO:0006415">
    <property type="term" value="P:translational termination"/>
    <property type="evidence" value="ECO:0007669"/>
    <property type="project" value="UniProtKB-UniRule"/>
</dbReference>
<dbReference type="Gene3D" id="3.30.1360.40">
    <property type="match status" value="1"/>
</dbReference>
<keyword evidence="9" id="KW-1185">Reference proteome</keyword>
<name>A0A259U2E6_9BACT</name>
<keyword evidence="3 6" id="KW-0963">Cytoplasm</keyword>
<comment type="function">
    <text evidence="5 6">Responsible for the release of ribosomes from messenger RNA at the termination of protein biosynthesis. May increase the efficiency of translation by recycling ribosomes from one round of translation to another.</text>
</comment>
<dbReference type="Gene3D" id="1.10.132.20">
    <property type="entry name" value="Ribosome-recycling factor"/>
    <property type="match status" value="1"/>
</dbReference>
<dbReference type="RefSeq" id="WP_094550459.1">
    <property type="nucleotide sequence ID" value="NZ_MQWB01000001.1"/>
</dbReference>
<dbReference type="InterPro" id="IPR023584">
    <property type="entry name" value="Ribosome_recyc_fac_dom"/>
</dbReference>
<dbReference type="CDD" id="cd00520">
    <property type="entry name" value="RRF"/>
    <property type="match status" value="1"/>
</dbReference>
<dbReference type="PANTHER" id="PTHR20982">
    <property type="entry name" value="RIBOSOME RECYCLING FACTOR"/>
    <property type="match status" value="1"/>
</dbReference>
<dbReference type="FunCoup" id="A0A259U2E6">
    <property type="interactions" value="555"/>
</dbReference>
<dbReference type="OrthoDB" id="9804006at2"/>
<organism evidence="8 9">
    <name type="scientific">Rubricoccus marinus</name>
    <dbReference type="NCBI Taxonomy" id="716817"/>
    <lineage>
        <taxon>Bacteria</taxon>
        <taxon>Pseudomonadati</taxon>
        <taxon>Rhodothermota</taxon>
        <taxon>Rhodothermia</taxon>
        <taxon>Rhodothermales</taxon>
        <taxon>Rubricoccaceae</taxon>
        <taxon>Rubricoccus</taxon>
    </lineage>
</organism>
<dbReference type="GO" id="GO:0043023">
    <property type="term" value="F:ribosomal large subunit binding"/>
    <property type="evidence" value="ECO:0007669"/>
    <property type="project" value="TreeGrafter"/>
</dbReference>
<dbReference type="NCBIfam" id="TIGR00496">
    <property type="entry name" value="frr"/>
    <property type="match status" value="1"/>
</dbReference>
<evidence type="ECO:0000256" key="6">
    <source>
        <dbReference type="HAMAP-Rule" id="MF_00040"/>
    </source>
</evidence>
<evidence type="ECO:0000256" key="4">
    <source>
        <dbReference type="ARBA" id="ARBA00022917"/>
    </source>
</evidence>
<reference evidence="8 9" key="1">
    <citation type="submission" date="2016-11" db="EMBL/GenBank/DDBJ databases">
        <title>Study of marine rhodopsin-containing bacteria.</title>
        <authorList>
            <person name="Yoshizawa S."/>
            <person name="Kumagai Y."/>
            <person name="Kogure K."/>
        </authorList>
    </citation>
    <scope>NUCLEOTIDE SEQUENCE [LARGE SCALE GENOMIC DNA]</scope>
    <source>
        <strain evidence="8 9">SG-29</strain>
    </source>
</reference>
<accession>A0A259U2E6</accession>
<dbReference type="FunFam" id="3.30.1360.40:FF:000001">
    <property type="entry name" value="Ribosome-recycling factor"/>
    <property type="match status" value="1"/>
</dbReference>
<dbReference type="EMBL" id="MQWB01000001">
    <property type="protein sequence ID" value="OZC04223.1"/>
    <property type="molecule type" value="Genomic_DNA"/>
</dbReference>
<evidence type="ECO:0000256" key="2">
    <source>
        <dbReference type="ARBA" id="ARBA00005912"/>
    </source>
</evidence>
<feature type="domain" description="Ribosome recycling factor" evidence="7">
    <location>
        <begin position="25"/>
        <end position="187"/>
    </location>
</feature>
<evidence type="ECO:0000256" key="3">
    <source>
        <dbReference type="ARBA" id="ARBA00022490"/>
    </source>
</evidence>
<comment type="similarity">
    <text evidence="2 6">Belongs to the RRF family.</text>
</comment>
<dbReference type="InterPro" id="IPR036191">
    <property type="entry name" value="RRF_sf"/>
</dbReference>
<keyword evidence="4 6" id="KW-0648">Protein biosynthesis</keyword>
<dbReference type="AlphaFoldDB" id="A0A259U2E6"/>